<feature type="compositionally biased region" description="Polar residues" evidence="1">
    <location>
        <begin position="16"/>
        <end position="29"/>
    </location>
</feature>
<comment type="caution">
    <text evidence="2">The sequence shown here is derived from an EMBL/GenBank/DDBJ whole genome shotgun (WGS) entry which is preliminary data.</text>
</comment>
<dbReference type="OrthoDB" id="2520703at2759"/>
<evidence type="ECO:0000313" key="2">
    <source>
        <dbReference type="EMBL" id="KAF4307511.1"/>
    </source>
</evidence>
<proteinExistence type="predicted"/>
<evidence type="ECO:0000313" key="3">
    <source>
        <dbReference type="Proteomes" id="UP000572817"/>
    </source>
</evidence>
<evidence type="ECO:0000256" key="1">
    <source>
        <dbReference type="SAM" id="MobiDB-lite"/>
    </source>
</evidence>
<organism evidence="2 3">
    <name type="scientific">Botryosphaeria dothidea</name>
    <dbReference type="NCBI Taxonomy" id="55169"/>
    <lineage>
        <taxon>Eukaryota</taxon>
        <taxon>Fungi</taxon>
        <taxon>Dikarya</taxon>
        <taxon>Ascomycota</taxon>
        <taxon>Pezizomycotina</taxon>
        <taxon>Dothideomycetes</taxon>
        <taxon>Dothideomycetes incertae sedis</taxon>
        <taxon>Botryosphaeriales</taxon>
        <taxon>Botryosphaeriaceae</taxon>
        <taxon>Botryosphaeria</taxon>
    </lineage>
</organism>
<protein>
    <recommendedName>
        <fullName evidence="4">F-box domain-containing protein</fullName>
    </recommendedName>
</protein>
<dbReference type="EMBL" id="WWBZ02000022">
    <property type="protein sequence ID" value="KAF4307511.1"/>
    <property type="molecule type" value="Genomic_DNA"/>
</dbReference>
<dbReference type="Proteomes" id="UP000572817">
    <property type="component" value="Unassembled WGS sequence"/>
</dbReference>
<sequence length="488" mass="55931">MDGARKPNLKRRLSGESHSPSKRPTTCSIKPTDPATKPRASFNDLPEELISQIISYLSIEEFKHDDAQSTPQQRKHDLEHGLLLREHERQLRVASLVNLCRVSTKTRRITEPFLYECPPNLYPRGRRCRFLRTVAARPDLAARVRYVAYQQDRIEEPQRIRDPEVLAVYLQSVRHVRMRNKRLFLTALYSGECDAEWALLFAFLANVETVRLGVPGPWDKNLRWTLSLLEHSVKEYSTSGTRGPFCALRSFGVFGFVEVDISPPLFYHLMKLPSLKELNLQAPFFKDALQLPTSVKRQSKVEILQCTEADLNPYFVAYLLDVCEGLKSFSFEWADVWIEESVDIVNIHLGAHRSTLEHVELSLGDNIAIWEHVVDVRCKVPCLGPFNSFTNLKSLRIDGIFLTGVPGDLDWNERDRTEPITLKDLDYAKLADTFPESLEELEIHCEGLAIDEEDSLGIALLESFQNSQFFDFVQNTQLNRDISLLSNT</sequence>
<keyword evidence="3" id="KW-1185">Reference proteome</keyword>
<reference evidence="2" key="1">
    <citation type="submission" date="2020-04" db="EMBL/GenBank/DDBJ databases">
        <title>Genome Assembly and Annotation of Botryosphaeria dothidea sdau 11-99, a Latent Pathogen of Apple Fruit Ring Rot in China.</title>
        <authorList>
            <person name="Yu C."/>
            <person name="Diao Y."/>
            <person name="Lu Q."/>
            <person name="Zhao J."/>
            <person name="Cui S."/>
            <person name="Peng C."/>
            <person name="He B."/>
            <person name="Liu H."/>
        </authorList>
    </citation>
    <scope>NUCLEOTIDE SEQUENCE [LARGE SCALE GENOMIC DNA]</scope>
    <source>
        <strain evidence="2">Sdau11-99</strain>
    </source>
</reference>
<gene>
    <name evidence="2" type="ORF">GTA08_BOTSDO03495</name>
</gene>
<evidence type="ECO:0008006" key="4">
    <source>
        <dbReference type="Google" id="ProtNLM"/>
    </source>
</evidence>
<accession>A0A8H4N6B2</accession>
<name>A0A8H4N6B2_9PEZI</name>
<feature type="region of interest" description="Disordered" evidence="1">
    <location>
        <begin position="1"/>
        <end position="42"/>
    </location>
</feature>
<dbReference type="SUPFAM" id="SSF52047">
    <property type="entry name" value="RNI-like"/>
    <property type="match status" value="1"/>
</dbReference>
<dbReference type="AlphaFoldDB" id="A0A8H4N6B2"/>